<feature type="region of interest" description="Disordered" evidence="7">
    <location>
        <begin position="169"/>
        <end position="189"/>
    </location>
</feature>
<reference evidence="9" key="1">
    <citation type="journal article" date="2018" name="DNA Res.">
        <title>Multiple hybrid de novo genome assembly of finger millet, an orphan allotetraploid crop.</title>
        <authorList>
            <person name="Hatakeyama M."/>
            <person name="Aluri S."/>
            <person name="Balachadran M.T."/>
            <person name="Sivarajan S.R."/>
            <person name="Patrignani A."/>
            <person name="Gruter S."/>
            <person name="Poveda L."/>
            <person name="Shimizu-Inatsugi R."/>
            <person name="Baeten J."/>
            <person name="Francoijs K.J."/>
            <person name="Nataraja K.N."/>
            <person name="Reddy Y.A.N."/>
            <person name="Phadnis S."/>
            <person name="Ravikumar R.L."/>
            <person name="Schlapbach R."/>
            <person name="Sreeman S.M."/>
            <person name="Shimizu K.K."/>
        </authorList>
    </citation>
    <scope>NUCLEOTIDE SEQUENCE</scope>
</reference>
<evidence type="ECO:0000259" key="8">
    <source>
        <dbReference type="PROSITE" id="PS51754"/>
    </source>
</evidence>
<evidence type="ECO:0000256" key="3">
    <source>
        <dbReference type="ARBA" id="ARBA00023015"/>
    </source>
</evidence>
<dbReference type="AlphaFoldDB" id="A0AAV5DKE2"/>
<comment type="subcellular location">
    <subcellularLocation>
        <location evidence="1 6">Nucleus</location>
    </subcellularLocation>
</comment>
<dbReference type="NCBIfam" id="TIGR01568">
    <property type="entry name" value="A_thal_3678"/>
    <property type="match status" value="1"/>
</dbReference>
<reference evidence="9" key="2">
    <citation type="submission" date="2021-12" db="EMBL/GenBank/DDBJ databases">
        <title>Resequencing data analysis of finger millet.</title>
        <authorList>
            <person name="Hatakeyama M."/>
            <person name="Aluri S."/>
            <person name="Balachadran M.T."/>
            <person name="Sivarajan S.R."/>
            <person name="Poveda L."/>
            <person name="Shimizu-Inatsugi R."/>
            <person name="Schlapbach R."/>
            <person name="Sreeman S.M."/>
            <person name="Shimizu K.K."/>
        </authorList>
    </citation>
    <scope>NUCLEOTIDE SEQUENCE</scope>
</reference>
<comment type="caution">
    <text evidence="9">The sequence shown here is derived from an EMBL/GenBank/DDBJ whole genome shotgun (WGS) entry which is preliminary data.</text>
</comment>
<dbReference type="Pfam" id="PF04844">
    <property type="entry name" value="Ovate"/>
    <property type="match status" value="1"/>
</dbReference>
<keyword evidence="2 6" id="KW-0678">Repressor</keyword>
<dbReference type="GO" id="GO:0045892">
    <property type="term" value="P:negative regulation of DNA-templated transcription"/>
    <property type="evidence" value="ECO:0007669"/>
    <property type="project" value="UniProtKB-UniRule"/>
</dbReference>
<keyword evidence="5 6" id="KW-0539">Nucleus</keyword>
<keyword evidence="10" id="KW-1185">Reference proteome</keyword>
<accession>A0AAV5DKE2</accession>
<dbReference type="InterPro" id="IPR006458">
    <property type="entry name" value="Ovate_C"/>
</dbReference>
<dbReference type="PANTHER" id="PTHR33057:SF224">
    <property type="entry name" value="TRANSCRIPTION REPRESSOR"/>
    <property type="match status" value="1"/>
</dbReference>
<feature type="compositionally biased region" description="Pro residues" evidence="7">
    <location>
        <begin position="37"/>
        <end position="49"/>
    </location>
</feature>
<keyword evidence="3 6" id="KW-0805">Transcription regulation</keyword>
<evidence type="ECO:0000256" key="7">
    <source>
        <dbReference type="SAM" id="MobiDB-lite"/>
    </source>
</evidence>
<dbReference type="GO" id="GO:0005634">
    <property type="term" value="C:nucleus"/>
    <property type="evidence" value="ECO:0007669"/>
    <property type="project" value="UniProtKB-SubCell"/>
</dbReference>
<evidence type="ECO:0000313" key="9">
    <source>
        <dbReference type="EMBL" id="GJN10676.1"/>
    </source>
</evidence>
<organism evidence="9 10">
    <name type="scientific">Eleusine coracana subsp. coracana</name>
    <dbReference type="NCBI Taxonomy" id="191504"/>
    <lineage>
        <taxon>Eukaryota</taxon>
        <taxon>Viridiplantae</taxon>
        <taxon>Streptophyta</taxon>
        <taxon>Embryophyta</taxon>
        <taxon>Tracheophyta</taxon>
        <taxon>Spermatophyta</taxon>
        <taxon>Magnoliopsida</taxon>
        <taxon>Liliopsida</taxon>
        <taxon>Poales</taxon>
        <taxon>Poaceae</taxon>
        <taxon>PACMAD clade</taxon>
        <taxon>Chloridoideae</taxon>
        <taxon>Cynodonteae</taxon>
        <taxon>Eleusininae</taxon>
        <taxon>Eleusine</taxon>
    </lineage>
</organism>
<comment type="function">
    <text evidence="6">Transcriptional repressor that regulates multiple aspects of plant growth and development.</text>
</comment>
<dbReference type="InterPro" id="IPR038933">
    <property type="entry name" value="Ovate"/>
</dbReference>
<dbReference type="EMBL" id="BQKI01000018">
    <property type="protein sequence ID" value="GJN10676.1"/>
    <property type="molecule type" value="Genomic_DNA"/>
</dbReference>
<evidence type="ECO:0000256" key="5">
    <source>
        <dbReference type="ARBA" id="ARBA00023242"/>
    </source>
</evidence>
<evidence type="ECO:0000256" key="2">
    <source>
        <dbReference type="ARBA" id="ARBA00022491"/>
    </source>
</evidence>
<keyword evidence="4 6" id="KW-0804">Transcription</keyword>
<evidence type="ECO:0000256" key="1">
    <source>
        <dbReference type="ARBA" id="ARBA00004123"/>
    </source>
</evidence>
<name>A0AAV5DKE2_ELECO</name>
<dbReference type="Proteomes" id="UP001054889">
    <property type="component" value="Unassembled WGS sequence"/>
</dbReference>
<feature type="compositionally biased region" description="Polar residues" evidence="7">
    <location>
        <begin position="16"/>
        <end position="26"/>
    </location>
</feature>
<dbReference type="PANTHER" id="PTHR33057">
    <property type="entry name" value="TRANSCRIPTION REPRESSOR OFP7-RELATED"/>
    <property type="match status" value="1"/>
</dbReference>
<protein>
    <recommendedName>
        <fullName evidence="6">Transcription repressor</fullName>
    </recommendedName>
    <alternativeName>
        <fullName evidence="6">Ovate family protein</fullName>
    </alternativeName>
</protein>
<dbReference type="PROSITE" id="PS51754">
    <property type="entry name" value="OVATE"/>
    <property type="match status" value="1"/>
</dbReference>
<feature type="region of interest" description="Disordered" evidence="7">
    <location>
        <begin position="16"/>
        <end position="96"/>
    </location>
</feature>
<feature type="compositionally biased region" description="Polar residues" evidence="7">
    <location>
        <begin position="66"/>
        <end position="77"/>
    </location>
</feature>
<sequence>MSSWLYKLRRKRSCESNIGATTTAFGSKTPPAASHQKPPPPSPATPPWSPNRASYYFPSRDRAALSSPNKKQQQTGNPKLRDTRFPRSPLQPGGGDIVFDVVARRDDDVFGAPSPRPVHHHQLKLRPIITSRAHVDDEASSFSSSSDSGGGGAKWPTAAAIRMMRRRRLRAPSGGKRTTAKGKPAEETCSGGGELRWVYESVVVVKESAEPEEDFLASMAEMIAAHGGVRSPRGMEDLLACYLALNAAEHHRVIVAAFRRAWLDSVAAPPPMPMPMIRERCRLHARCV</sequence>
<feature type="domain" description="OVATE" evidence="8">
    <location>
        <begin position="204"/>
        <end position="264"/>
    </location>
</feature>
<evidence type="ECO:0000256" key="6">
    <source>
        <dbReference type="RuleBase" id="RU367028"/>
    </source>
</evidence>
<gene>
    <name evidence="9" type="primary">ga28791</name>
    <name evidence="9" type="ORF">PR202_ga28791</name>
</gene>
<evidence type="ECO:0000256" key="4">
    <source>
        <dbReference type="ARBA" id="ARBA00023163"/>
    </source>
</evidence>
<proteinExistence type="predicted"/>
<evidence type="ECO:0000313" key="10">
    <source>
        <dbReference type="Proteomes" id="UP001054889"/>
    </source>
</evidence>